<protein>
    <submittedName>
        <fullName evidence="1">Uncharacterized protein</fullName>
    </submittedName>
</protein>
<reference evidence="2" key="1">
    <citation type="submission" date="2020-05" db="EMBL/GenBank/DDBJ databases">
        <title>Frigoriglobus tundricola gen. nov., sp. nov., a psychrotolerant cellulolytic planctomycete of the family Gemmataceae with two divergent copies of 16S rRNA gene.</title>
        <authorList>
            <person name="Kulichevskaya I.S."/>
            <person name="Ivanova A.A."/>
            <person name="Naumoff D.G."/>
            <person name="Beletsky A.V."/>
            <person name="Rijpstra W.I.C."/>
            <person name="Sinninghe Damste J.S."/>
            <person name="Mardanov A.V."/>
            <person name="Ravin N.V."/>
            <person name="Dedysh S.N."/>
        </authorList>
    </citation>
    <scope>NUCLEOTIDE SEQUENCE [LARGE SCALE GENOMIC DNA]</scope>
    <source>
        <strain evidence="2">PL17</strain>
    </source>
</reference>
<organism evidence="1 2">
    <name type="scientific">Frigoriglobus tundricola</name>
    <dbReference type="NCBI Taxonomy" id="2774151"/>
    <lineage>
        <taxon>Bacteria</taxon>
        <taxon>Pseudomonadati</taxon>
        <taxon>Planctomycetota</taxon>
        <taxon>Planctomycetia</taxon>
        <taxon>Gemmatales</taxon>
        <taxon>Gemmataceae</taxon>
        <taxon>Frigoriglobus</taxon>
    </lineage>
</organism>
<dbReference type="KEGG" id="ftj:FTUN_6060"/>
<sequence>MFLVRAASLRIRLREGSSPHRIAPEAGPDGQSFVAVGPVPSVATDNVKSTRRKGG</sequence>
<keyword evidence="2" id="KW-1185">Reference proteome</keyword>
<evidence type="ECO:0000313" key="2">
    <source>
        <dbReference type="Proteomes" id="UP000503447"/>
    </source>
</evidence>
<dbReference type="Proteomes" id="UP000503447">
    <property type="component" value="Chromosome"/>
</dbReference>
<proteinExistence type="predicted"/>
<accession>A0A6M5YYB0</accession>
<gene>
    <name evidence="1" type="ORF">FTUN_6060</name>
</gene>
<name>A0A6M5YYB0_9BACT</name>
<evidence type="ECO:0000313" key="1">
    <source>
        <dbReference type="EMBL" id="QJW98470.1"/>
    </source>
</evidence>
<dbReference type="AlphaFoldDB" id="A0A6M5YYB0"/>
<dbReference type="EMBL" id="CP053452">
    <property type="protein sequence ID" value="QJW98470.1"/>
    <property type="molecule type" value="Genomic_DNA"/>
</dbReference>